<evidence type="ECO:0000256" key="1">
    <source>
        <dbReference type="ARBA" id="ARBA00004651"/>
    </source>
</evidence>
<dbReference type="Pfam" id="PF01757">
    <property type="entry name" value="Acyl_transf_3"/>
    <property type="match status" value="1"/>
</dbReference>
<dbReference type="AlphaFoldDB" id="A0A921IB63"/>
<feature type="transmembrane region" description="Helical" evidence="7">
    <location>
        <begin position="12"/>
        <end position="28"/>
    </location>
</feature>
<keyword evidence="6 7" id="KW-0472">Membrane</keyword>
<accession>A0A921IB63</accession>
<dbReference type="RefSeq" id="WP_217290666.1">
    <property type="nucleotide sequence ID" value="NZ_JABFIB010000001.1"/>
</dbReference>
<gene>
    <name evidence="9" type="ORF">K8V07_20050</name>
</gene>
<sequence length="331" mass="38465">MTPYTSTAIRIVRFPLAVLVVFIHSVGPTDNIAYYPFRDFFSHTFCSFVVPAFFIISGFLFFQRMENGFTKKIYIKKLNSRISTLLIPYFVWNAVTLVIDLLKFYTGRPSWIDYGNASIGEIIVHCFWGNVSDISSGIYYPINLPLWYIRDLIVLCLFSPIIYKICDKFGWFTIVALTVSYFLGLHLLYFNLLGILFFSLGAFLAIHNRNLVYDKWYYMCPIIIIGLIVYIMTGQEIILKLYIFTMPFFIFFLCSKIRKVEKIASLGKYSTVIYYSHYPLTLIVAFKIVGLILPCYSLINYFIIPLLAVLLSIMLCEILSSLRLKYGKRKN</sequence>
<dbReference type="GO" id="GO:0016413">
    <property type="term" value="F:O-acetyltransferase activity"/>
    <property type="evidence" value="ECO:0007669"/>
    <property type="project" value="TreeGrafter"/>
</dbReference>
<evidence type="ECO:0000256" key="5">
    <source>
        <dbReference type="ARBA" id="ARBA00022989"/>
    </source>
</evidence>
<evidence type="ECO:0000256" key="7">
    <source>
        <dbReference type="SAM" id="Phobius"/>
    </source>
</evidence>
<feature type="transmembrane region" description="Helical" evidence="7">
    <location>
        <begin position="82"/>
        <end position="102"/>
    </location>
</feature>
<dbReference type="GO" id="GO:0005886">
    <property type="term" value="C:plasma membrane"/>
    <property type="evidence" value="ECO:0007669"/>
    <property type="project" value="UniProtKB-SubCell"/>
</dbReference>
<feature type="transmembrane region" description="Helical" evidence="7">
    <location>
        <begin position="299"/>
        <end position="322"/>
    </location>
</feature>
<evidence type="ECO:0000313" key="10">
    <source>
        <dbReference type="Proteomes" id="UP000747074"/>
    </source>
</evidence>
<feature type="transmembrane region" description="Helical" evidence="7">
    <location>
        <begin position="238"/>
        <end position="254"/>
    </location>
</feature>
<evidence type="ECO:0000256" key="4">
    <source>
        <dbReference type="ARBA" id="ARBA00022692"/>
    </source>
</evidence>
<keyword evidence="4 7" id="KW-0812">Transmembrane</keyword>
<evidence type="ECO:0000256" key="3">
    <source>
        <dbReference type="ARBA" id="ARBA00022475"/>
    </source>
</evidence>
<dbReference type="GO" id="GO:0009246">
    <property type="term" value="P:enterobacterial common antigen biosynthetic process"/>
    <property type="evidence" value="ECO:0007669"/>
    <property type="project" value="TreeGrafter"/>
</dbReference>
<reference evidence="9" key="1">
    <citation type="journal article" date="2021" name="PeerJ">
        <title>Extensive microbial diversity within the chicken gut microbiome revealed by metagenomics and culture.</title>
        <authorList>
            <person name="Gilroy R."/>
            <person name="Ravi A."/>
            <person name="Getino M."/>
            <person name="Pursley I."/>
            <person name="Horton D.L."/>
            <person name="Alikhan N.F."/>
            <person name="Baker D."/>
            <person name="Gharbi K."/>
            <person name="Hall N."/>
            <person name="Watson M."/>
            <person name="Adriaenssens E.M."/>
            <person name="Foster-Nyarko E."/>
            <person name="Jarju S."/>
            <person name="Secka A."/>
            <person name="Antonio M."/>
            <person name="Oren A."/>
            <person name="Chaudhuri R.R."/>
            <person name="La Ragione R."/>
            <person name="Hildebrand F."/>
            <person name="Pallen M.J."/>
        </authorList>
    </citation>
    <scope>NUCLEOTIDE SEQUENCE</scope>
    <source>
        <strain evidence="9">CHK154-13316</strain>
    </source>
</reference>
<evidence type="ECO:0000313" key="9">
    <source>
        <dbReference type="EMBL" id="HJG14204.1"/>
    </source>
</evidence>
<name>A0A921IB63_9BACE</name>
<proteinExistence type="inferred from homology"/>
<dbReference type="EMBL" id="DYVL01000218">
    <property type="protein sequence ID" value="HJG14204.1"/>
    <property type="molecule type" value="Genomic_DNA"/>
</dbReference>
<evidence type="ECO:0000256" key="2">
    <source>
        <dbReference type="ARBA" id="ARBA00007400"/>
    </source>
</evidence>
<feature type="transmembrane region" description="Helical" evidence="7">
    <location>
        <begin position="216"/>
        <end position="232"/>
    </location>
</feature>
<evidence type="ECO:0000256" key="6">
    <source>
        <dbReference type="ARBA" id="ARBA00023136"/>
    </source>
</evidence>
<feature type="transmembrane region" description="Helical" evidence="7">
    <location>
        <begin position="275"/>
        <end position="293"/>
    </location>
</feature>
<dbReference type="PANTHER" id="PTHR40074">
    <property type="entry name" value="O-ACETYLTRANSFERASE WECH"/>
    <property type="match status" value="1"/>
</dbReference>
<dbReference type="InterPro" id="IPR002656">
    <property type="entry name" value="Acyl_transf_3_dom"/>
</dbReference>
<reference evidence="9" key="2">
    <citation type="submission" date="2021-09" db="EMBL/GenBank/DDBJ databases">
        <authorList>
            <person name="Gilroy R."/>
        </authorList>
    </citation>
    <scope>NUCLEOTIDE SEQUENCE</scope>
    <source>
        <strain evidence="9">CHK154-13316</strain>
    </source>
</reference>
<comment type="caution">
    <text evidence="9">The sequence shown here is derived from an EMBL/GenBank/DDBJ whole genome shotgun (WGS) entry which is preliminary data.</text>
</comment>
<comment type="similarity">
    <text evidence="2">Belongs to the acyltransferase 3 family.</text>
</comment>
<comment type="subcellular location">
    <subcellularLocation>
        <location evidence="1">Cell membrane</location>
        <topology evidence="1">Multi-pass membrane protein</topology>
    </subcellularLocation>
</comment>
<dbReference type="PANTHER" id="PTHR40074:SF2">
    <property type="entry name" value="O-ACETYLTRANSFERASE WECH"/>
    <property type="match status" value="1"/>
</dbReference>
<dbReference type="Proteomes" id="UP000747074">
    <property type="component" value="Unassembled WGS sequence"/>
</dbReference>
<keyword evidence="9" id="KW-0012">Acyltransferase</keyword>
<evidence type="ECO:0000259" key="8">
    <source>
        <dbReference type="Pfam" id="PF01757"/>
    </source>
</evidence>
<feature type="transmembrane region" description="Helical" evidence="7">
    <location>
        <begin position="40"/>
        <end position="62"/>
    </location>
</feature>
<keyword evidence="3" id="KW-1003">Cell membrane</keyword>
<protein>
    <submittedName>
        <fullName evidence="9">Acyltransferase</fullName>
    </submittedName>
</protein>
<feature type="transmembrane region" description="Helical" evidence="7">
    <location>
        <begin position="171"/>
        <end position="204"/>
    </location>
</feature>
<keyword evidence="5 7" id="KW-1133">Transmembrane helix</keyword>
<keyword evidence="9" id="KW-0808">Transferase</keyword>
<feature type="domain" description="Acyltransferase 3" evidence="8">
    <location>
        <begin position="8"/>
        <end position="316"/>
    </location>
</feature>
<organism evidence="9 10">
    <name type="scientific">Bacteroides xylanisolvens</name>
    <dbReference type="NCBI Taxonomy" id="371601"/>
    <lineage>
        <taxon>Bacteria</taxon>
        <taxon>Pseudomonadati</taxon>
        <taxon>Bacteroidota</taxon>
        <taxon>Bacteroidia</taxon>
        <taxon>Bacteroidales</taxon>
        <taxon>Bacteroidaceae</taxon>
        <taxon>Bacteroides</taxon>
    </lineage>
</organism>